<dbReference type="STRING" id="683228.GA0070617_1614"/>
<dbReference type="Gene3D" id="3.30.470.20">
    <property type="entry name" value="ATP-grasp fold, B domain"/>
    <property type="match status" value="1"/>
</dbReference>
<dbReference type="InterPro" id="IPR000182">
    <property type="entry name" value="GNAT_dom"/>
</dbReference>
<feature type="domain" description="N-acetyltransferase" evidence="7">
    <location>
        <begin position="18"/>
        <end position="187"/>
    </location>
</feature>
<dbReference type="SUPFAM" id="SSF56059">
    <property type="entry name" value="Glutathione synthetase ATP-binding domain-like"/>
    <property type="match status" value="1"/>
</dbReference>
<dbReference type="InterPro" id="IPR016181">
    <property type="entry name" value="Acyl_CoA_acyltransferase"/>
</dbReference>
<dbReference type="PANTHER" id="PTHR43585">
    <property type="entry name" value="FUMIPYRROLE BIOSYNTHESIS PROTEIN C"/>
    <property type="match status" value="1"/>
</dbReference>
<dbReference type="RefSeq" id="WP_091435357.1">
    <property type="nucleotide sequence ID" value="NZ_BMMJ01000001.1"/>
</dbReference>
<evidence type="ECO:0000256" key="1">
    <source>
        <dbReference type="ARBA" id="ARBA00022598"/>
    </source>
</evidence>
<dbReference type="EMBL" id="FMIA01000002">
    <property type="protein sequence ID" value="SCL50851.1"/>
    <property type="molecule type" value="Genomic_DNA"/>
</dbReference>
<evidence type="ECO:0000256" key="3">
    <source>
        <dbReference type="ARBA" id="ARBA00022840"/>
    </source>
</evidence>
<dbReference type="PROSITE" id="PS51186">
    <property type="entry name" value="GNAT"/>
    <property type="match status" value="1"/>
</dbReference>
<accession>A0A1C6UAB8</accession>
<dbReference type="Gene3D" id="3.40.630.30">
    <property type="match status" value="1"/>
</dbReference>
<feature type="region of interest" description="Disordered" evidence="5">
    <location>
        <begin position="1"/>
        <end position="24"/>
    </location>
</feature>
<dbReference type="GO" id="GO:0016747">
    <property type="term" value="F:acyltransferase activity, transferring groups other than amino-acyl groups"/>
    <property type="evidence" value="ECO:0007669"/>
    <property type="project" value="InterPro"/>
</dbReference>
<feature type="domain" description="ATP-grasp" evidence="6">
    <location>
        <begin position="315"/>
        <end position="513"/>
    </location>
</feature>
<sequence length="617" mass="65730">MTGAPVTVGPGDPESAGVTVGPGDPDDAEVAALLRRSEEYAHSLYPPESVHLLPVAELRAPSVAFLVARDAATGALLGCGAVVLPEPAAGTLADGADRAERAGAGAYAEVKRMFVEPGVRRRGVGARILAALEQRVRAAGVGTVRLETGPDQPEAIALYRRLGYVERGRFGDYPDDPLSIFMEKALDPPGAGQEQGSGMDTTPRPVLVVVDGYSSGAQLPGLLRERGWDCVHVQSSPDLPPYFLASFDSTAWIDRYGYLGDLGALTDVLARYRPAAVLPGSESGVALADLLAEALGLPGNSPQSSAARRHKYEMHNRLKAAGLRSMDHYLAGDLAGLLDWAGGGSWPVVLKPPASAGTDSVTFCADAGELTGAFQRLHGAVDQLGNRNDTLVAQRFLTGQEYFVNGISGDGRHVVTEIWRTDKIRVPGGGWIYDRSVLFDPTQPEQKELVDYVHGVLDALGVSYGAHHTELMVGPDGPTLVECASRISGGLNRPAAAHAVGASMLDLVTEIVVEGPGFVPRYADSRPGHAAPLWQVQFISTVDGVVVESHYAELLASLRSRTWLQRAPRPGDRVYRTNDLFSSPGIVFMTHPDVDVLAADHALVRQWEQENRLFTVA</sequence>
<evidence type="ECO:0000256" key="2">
    <source>
        <dbReference type="ARBA" id="ARBA00022741"/>
    </source>
</evidence>
<keyword evidence="2 4" id="KW-0547">Nucleotide-binding</keyword>
<dbReference type="SUPFAM" id="SSF55729">
    <property type="entry name" value="Acyl-CoA N-acyltransferases (Nat)"/>
    <property type="match status" value="1"/>
</dbReference>
<dbReference type="OrthoDB" id="24041at2"/>
<dbReference type="Proteomes" id="UP000198937">
    <property type="component" value="Unassembled WGS sequence"/>
</dbReference>
<dbReference type="AlphaFoldDB" id="A0A1C6UAB8"/>
<keyword evidence="1" id="KW-0436">Ligase</keyword>
<organism evidence="8 9">
    <name type="scientific">Micromonospora yangpuensis</name>
    <dbReference type="NCBI Taxonomy" id="683228"/>
    <lineage>
        <taxon>Bacteria</taxon>
        <taxon>Bacillati</taxon>
        <taxon>Actinomycetota</taxon>
        <taxon>Actinomycetes</taxon>
        <taxon>Micromonosporales</taxon>
        <taxon>Micromonosporaceae</taxon>
        <taxon>Micromonospora</taxon>
    </lineage>
</organism>
<proteinExistence type="predicted"/>
<evidence type="ECO:0000259" key="6">
    <source>
        <dbReference type="PROSITE" id="PS50975"/>
    </source>
</evidence>
<protein>
    <submittedName>
        <fullName evidence="8">Biotin carboxylase</fullName>
    </submittedName>
</protein>
<evidence type="ECO:0000313" key="9">
    <source>
        <dbReference type="Proteomes" id="UP000198937"/>
    </source>
</evidence>
<keyword evidence="9" id="KW-1185">Reference proteome</keyword>
<keyword evidence="3 4" id="KW-0067">ATP-binding</keyword>
<dbReference type="GO" id="GO:0016874">
    <property type="term" value="F:ligase activity"/>
    <property type="evidence" value="ECO:0007669"/>
    <property type="project" value="UniProtKB-KW"/>
</dbReference>
<dbReference type="GO" id="GO:0046872">
    <property type="term" value="F:metal ion binding"/>
    <property type="evidence" value="ECO:0007669"/>
    <property type="project" value="InterPro"/>
</dbReference>
<dbReference type="InterPro" id="IPR052032">
    <property type="entry name" value="ATP-dep_AA_Ligase"/>
</dbReference>
<dbReference type="PANTHER" id="PTHR43585:SF2">
    <property type="entry name" value="ATP-GRASP ENZYME FSQD"/>
    <property type="match status" value="1"/>
</dbReference>
<evidence type="ECO:0000256" key="4">
    <source>
        <dbReference type="PROSITE-ProRule" id="PRU00409"/>
    </source>
</evidence>
<dbReference type="GO" id="GO:0005524">
    <property type="term" value="F:ATP binding"/>
    <property type="evidence" value="ECO:0007669"/>
    <property type="project" value="UniProtKB-UniRule"/>
</dbReference>
<gene>
    <name evidence="8" type="ORF">GA0070617_1614</name>
</gene>
<dbReference type="CDD" id="cd04301">
    <property type="entry name" value="NAT_SF"/>
    <property type="match status" value="1"/>
</dbReference>
<dbReference type="InterPro" id="IPR011761">
    <property type="entry name" value="ATP-grasp"/>
</dbReference>
<dbReference type="PROSITE" id="PS50975">
    <property type="entry name" value="ATP_GRASP"/>
    <property type="match status" value="1"/>
</dbReference>
<evidence type="ECO:0000259" key="7">
    <source>
        <dbReference type="PROSITE" id="PS51186"/>
    </source>
</evidence>
<reference evidence="8 9" key="1">
    <citation type="submission" date="2016-06" db="EMBL/GenBank/DDBJ databases">
        <authorList>
            <person name="Kjaerup R.B."/>
            <person name="Dalgaard T.S."/>
            <person name="Juul-Madsen H.R."/>
        </authorList>
    </citation>
    <scope>NUCLEOTIDE SEQUENCE [LARGE SCALE GENOMIC DNA]</scope>
    <source>
        <strain evidence="8 9">DSM 45577</strain>
    </source>
</reference>
<dbReference type="Pfam" id="PF13535">
    <property type="entry name" value="ATP-grasp_4"/>
    <property type="match status" value="1"/>
</dbReference>
<evidence type="ECO:0000256" key="5">
    <source>
        <dbReference type="SAM" id="MobiDB-lite"/>
    </source>
</evidence>
<name>A0A1C6UAB8_9ACTN</name>
<dbReference type="Pfam" id="PF00583">
    <property type="entry name" value="Acetyltransf_1"/>
    <property type="match status" value="1"/>
</dbReference>
<dbReference type="NCBIfam" id="NF005543">
    <property type="entry name" value="PRK07206.1"/>
    <property type="match status" value="1"/>
</dbReference>
<evidence type="ECO:0000313" key="8">
    <source>
        <dbReference type="EMBL" id="SCL50851.1"/>
    </source>
</evidence>